<dbReference type="Proteomes" id="UP000186595">
    <property type="component" value="Unassembled WGS sequence"/>
</dbReference>
<reference evidence="1 2" key="1">
    <citation type="submission" date="2016-11" db="EMBL/GenBank/DDBJ databases">
        <title>Draft genome sequences of five Shigatoxin-producing Escherichia coli isolates harboring the new recently described Subtilase cytotoxin allelic variant subAB2-3.</title>
        <authorList>
            <person name="Tasara T."/>
            <person name="Fierz L."/>
            <person name="Klumpp J."/>
            <person name="Schmidt H."/>
            <person name="Stephan R."/>
        </authorList>
    </citation>
    <scope>NUCLEOTIDE SEQUENCE [LARGE SCALE GENOMIC DNA]</scope>
    <source>
        <strain evidence="1 2">453</strain>
    </source>
</reference>
<sequence>MNAELSQHIVEKVVLRLQQRAVSTRTLSPTQLQRADLQALFCHYSTLYVTPVDLQFLQQIIENGSAAESIHTALAWGIHVRLSLRRSLLPAIPVKQLARLPLELSDEHGQRIFLHSSRLLSYVHVAPLSEGVLVLRSKCVVTALAREAADARNIQLLKQE</sequence>
<dbReference type="NCBIfam" id="NF011957">
    <property type="entry name" value="PRK15428.1"/>
    <property type="match status" value="1"/>
</dbReference>
<accession>A0AAP7TW40</accession>
<proteinExistence type="predicted"/>
<name>A0AAP7TW40_ECOLX</name>
<organism evidence="1 2">
    <name type="scientific">Escherichia coli</name>
    <dbReference type="NCBI Taxonomy" id="562"/>
    <lineage>
        <taxon>Bacteria</taxon>
        <taxon>Pseudomonadati</taxon>
        <taxon>Pseudomonadota</taxon>
        <taxon>Gammaproteobacteria</taxon>
        <taxon>Enterobacterales</taxon>
        <taxon>Enterobacteriaceae</taxon>
        <taxon>Escherichia</taxon>
    </lineage>
</organism>
<evidence type="ECO:0000313" key="1">
    <source>
        <dbReference type="EMBL" id="OKB73945.1"/>
    </source>
</evidence>
<dbReference type="EMBL" id="MPGR01000001">
    <property type="protein sequence ID" value="OKB73945.1"/>
    <property type="molecule type" value="Genomic_DNA"/>
</dbReference>
<dbReference type="AlphaFoldDB" id="A0AAP7TW40"/>
<protein>
    <submittedName>
        <fullName evidence="1">Microcompartment protein PduM</fullName>
    </submittedName>
</protein>
<dbReference type="InterPro" id="IPR030992">
    <property type="entry name" value="PduM"/>
</dbReference>
<evidence type="ECO:0000313" key="2">
    <source>
        <dbReference type="Proteomes" id="UP000186595"/>
    </source>
</evidence>
<dbReference type="NCBIfam" id="TIGR04493">
    <property type="entry name" value="microcomp_PduM"/>
    <property type="match status" value="1"/>
</dbReference>
<dbReference type="RefSeq" id="WP_044187596.1">
    <property type="nucleotide sequence ID" value="NZ_JAPMMG010000034.1"/>
</dbReference>
<comment type="caution">
    <text evidence="1">The sequence shown here is derived from an EMBL/GenBank/DDBJ whole genome shotgun (WGS) entry which is preliminary data.</text>
</comment>
<dbReference type="Pfam" id="PF15953">
    <property type="entry name" value="PDU_like"/>
    <property type="match status" value="1"/>
</dbReference>
<gene>
    <name evidence="1" type="ORF">BMT50_14750</name>
</gene>
<dbReference type="GO" id="GO:0005198">
    <property type="term" value="F:structural molecule activity"/>
    <property type="evidence" value="ECO:0007669"/>
    <property type="project" value="InterPro"/>
</dbReference>